<evidence type="ECO:0000313" key="2">
    <source>
        <dbReference type="EMBL" id="KAK9514157.1"/>
    </source>
</evidence>
<feature type="region of interest" description="Disordered" evidence="1">
    <location>
        <begin position="1"/>
        <end position="20"/>
    </location>
</feature>
<reference evidence="2 3" key="1">
    <citation type="journal article" date="2024" name="Genome Biol. Evol.">
        <title>Chromosome-level genome assembly of the viviparous eelpout Zoarces viviparus.</title>
        <authorList>
            <person name="Fuhrmann N."/>
            <person name="Brasseur M.V."/>
            <person name="Bakowski C.E."/>
            <person name="Podsiadlowski L."/>
            <person name="Prost S."/>
            <person name="Krehenwinkel H."/>
            <person name="Mayer C."/>
        </authorList>
    </citation>
    <scope>NUCLEOTIDE SEQUENCE [LARGE SCALE GENOMIC DNA]</scope>
    <source>
        <strain evidence="2">NO-MEL_2022_Ind0_liver</strain>
    </source>
</reference>
<feature type="compositionally biased region" description="Basic and acidic residues" evidence="1">
    <location>
        <begin position="55"/>
        <end position="67"/>
    </location>
</feature>
<gene>
    <name evidence="2" type="ORF">VZT92_027644</name>
</gene>
<evidence type="ECO:0000313" key="3">
    <source>
        <dbReference type="Proteomes" id="UP001488805"/>
    </source>
</evidence>
<keyword evidence="3" id="KW-1185">Reference proteome</keyword>
<accession>A0AAW1DVH3</accession>
<name>A0AAW1DVH3_ZOAVI</name>
<feature type="region of interest" description="Disordered" evidence="1">
    <location>
        <begin position="42"/>
        <end position="67"/>
    </location>
</feature>
<evidence type="ECO:0000256" key="1">
    <source>
        <dbReference type="SAM" id="MobiDB-lite"/>
    </source>
</evidence>
<dbReference type="EMBL" id="JBCEZU010000597">
    <property type="protein sequence ID" value="KAK9514157.1"/>
    <property type="molecule type" value="Genomic_DNA"/>
</dbReference>
<dbReference type="Proteomes" id="UP001488805">
    <property type="component" value="Unassembled WGS sequence"/>
</dbReference>
<proteinExistence type="predicted"/>
<protein>
    <submittedName>
        <fullName evidence="2">Uncharacterized protein</fullName>
    </submittedName>
</protein>
<organism evidence="2 3">
    <name type="scientific">Zoarces viviparus</name>
    <name type="common">Viviparous eelpout</name>
    <name type="synonym">Blennius viviparus</name>
    <dbReference type="NCBI Taxonomy" id="48416"/>
    <lineage>
        <taxon>Eukaryota</taxon>
        <taxon>Metazoa</taxon>
        <taxon>Chordata</taxon>
        <taxon>Craniata</taxon>
        <taxon>Vertebrata</taxon>
        <taxon>Euteleostomi</taxon>
        <taxon>Actinopterygii</taxon>
        <taxon>Neopterygii</taxon>
        <taxon>Teleostei</taxon>
        <taxon>Neoteleostei</taxon>
        <taxon>Acanthomorphata</taxon>
        <taxon>Eupercaria</taxon>
        <taxon>Perciformes</taxon>
        <taxon>Cottioidei</taxon>
        <taxon>Zoarcales</taxon>
        <taxon>Zoarcidae</taxon>
        <taxon>Zoarcinae</taxon>
        <taxon>Zoarces</taxon>
    </lineage>
</organism>
<sequence>MGKSKAVRPEQERRFSKRLAAVNPPRALEVIKKKPAVKKAIKAKKTKLAENGNSKAEEPKAEAAEAK</sequence>
<dbReference type="AlphaFoldDB" id="A0AAW1DVH3"/>
<comment type="caution">
    <text evidence="2">The sequence shown here is derived from an EMBL/GenBank/DDBJ whole genome shotgun (WGS) entry which is preliminary data.</text>
</comment>